<name>A0ABR0KD82_9EURO</name>
<evidence type="ECO:0000256" key="2">
    <source>
        <dbReference type="ARBA" id="ARBA00023098"/>
    </source>
</evidence>
<feature type="compositionally biased region" description="Basic and acidic residues" evidence="3">
    <location>
        <begin position="1085"/>
        <end position="1095"/>
    </location>
</feature>
<comment type="caution">
    <text evidence="6">The sequence shown here is derived from an EMBL/GenBank/DDBJ whole genome shotgun (WGS) entry which is preliminary data.</text>
</comment>
<feature type="region of interest" description="Disordered" evidence="3">
    <location>
        <begin position="1"/>
        <end position="74"/>
    </location>
</feature>
<dbReference type="InterPro" id="IPR010610">
    <property type="entry name" value="EryCIII-like_C"/>
</dbReference>
<feature type="region of interest" description="Disordered" evidence="3">
    <location>
        <begin position="799"/>
        <end position="848"/>
    </location>
</feature>
<gene>
    <name evidence="6" type="ORF">LTR24_003984</name>
</gene>
<protein>
    <recommendedName>
        <fullName evidence="8">Glycosyltransferase family 28 N-terminal domain-containing protein</fullName>
    </recommendedName>
</protein>
<dbReference type="Proteomes" id="UP001345013">
    <property type="component" value="Unassembled WGS sequence"/>
</dbReference>
<evidence type="ECO:0000259" key="4">
    <source>
        <dbReference type="Pfam" id="PF03033"/>
    </source>
</evidence>
<dbReference type="Pfam" id="PF03033">
    <property type="entry name" value="Glyco_transf_28"/>
    <property type="match status" value="1"/>
</dbReference>
<dbReference type="Gene3D" id="3.40.50.2000">
    <property type="entry name" value="Glycogen Phosphorylase B"/>
    <property type="match status" value="2"/>
</dbReference>
<dbReference type="InterPro" id="IPR002213">
    <property type="entry name" value="UDP_glucos_trans"/>
</dbReference>
<organism evidence="6 7">
    <name type="scientific">Lithohypha guttulata</name>
    <dbReference type="NCBI Taxonomy" id="1690604"/>
    <lineage>
        <taxon>Eukaryota</taxon>
        <taxon>Fungi</taxon>
        <taxon>Dikarya</taxon>
        <taxon>Ascomycota</taxon>
        <taxon>Pezizomycotina</taxon>
        <taxon>Eurotiomycetes</taxon>
        <taxon>Chaetothyriomycetidae</taxon>
        <taxon>Chaetothyriales</taxon>
        <taxon>Trichomeriaceae</taxon>
        <taxon>Lithohypha</taxon>
    </lineage>
</organism>
<evidence type="ECO:0008006" key="8">
    <source>
        <dbReference type="Google" id="ProtNLM"/>
    </source>
</evidence>
<dbReference type="CDD" id="cd03784">
    <property type="entry name" value="GT1_Gtf-like"/>
    <property type="match status" value="1"/>
</dbReference>
<keyword evidence="2" id="KW-0443">Lipid metabolism</keyword>
<feature type="compositionally biased region" description="Basic and acidic residues" evidence="3">
    <location>
        <begin position="1058"/>
        <end position="1070"/>
    </location>
</feature>
<evidence type="ECO:0000313" key="7">
    <source>
        <dbReference type="Proteomes" id="UP001345013"/>
    </source>
</evidence>
<feature type="region of interest" description="Disordered" evidence="3">
    <location>
        <begin position="90"/>
        <end position="181"/>
    </location>
</feature>
<evidence type="ECO:0000256" key="1">
    <source>
        <dbReference type="ARBA" id="ARBA00022679"/>
    </source>
</evidence>
<evidence type="ECO:0000256" key="3">
    <source>
        <dbReference type="SAM" id="MobiDB-lite"/>
    </source>
</evidence>
<feature type="compositionally biased region" description="Polar residues" evidence="3">
    <location>
        <begin position="55"/>
        <end position="68"/>
    </location>
</feature>
<feature type="compositionally biased region" description="Polar residues" evidence="3">
    <location>
        <begin position="9"/>
        <end position="19"/>
    </location>
</feature>
<feature type="domain" description="Erythromycin biosynthesis protein CIII-like C-terminal" evidence="5">
    <location>
        <begin position="582"/>
        <end position="686"/>
    </location>
</feature>
<dbReference type="EMBL" id="JAVRRG010000039">
    <property type="protein sequence ID" value="KAK5093789.1"/>
    <property type="molecule type" value="Genomic_DNA"/>
</dbReference>
<sequence length="1112" mass="123434">MAQALKPIANSSIDYQTTPVVAPPPTEFPYPDSTGSTRPPSRASGGGGGLDATSIDENQALHNRLTNDSSERRFSPLLVERPDLASKKFETEVSRPVGTRPIISHAQRRSTGARPSNKDSLRRRSSASSDDWSDSTSSTNEDPDFHAELDRRQSDLERGDFAPRELNRTRLRPWHENRRQQVDVGNEHFSGQGNIAKDGRLNVKLSETANTGYLAHALGAAIHGHLHPQVKKARQDAEQRRQRFEKIKSTTTIPRMNIVIMVTGSRGDVQPFLKIGRILQDKYGHRVRIATHPAFRKFVQEEMGLEFFSIGGDPSELMSFMVRNPGLIPSFETLTSGEVGKRREQMYEMFNGFWRACINATDDEKDTTNLKMLGNRFPFVADAIIANPVSFAHYHCAEKLSIPLHLVFTFPYTPTAAFPHPLANVKSSNVDREYTNYMSYPLVDLVTWQGLGDLVNRFRVKTLGLEPVSTLWAPGQLTRMRVPMTYLWSPGLVPKPEDWGPEIDVSGYVFLDLAKSYKPPDDLVKFLERNEKDTRPIIYIGFGSISGIKDARGFCQLIFDATVQAGVRSVVSRGWGGMGDGMDIPDGVFMIDNVPHDWLFPQLDAVVHHGGAGTTAIGLKLGKPTMIVPFFGDQPFWANMIARAEAGARQVYPLKKLTVERFATGIKQCLEPMSKQNAQSIAKSIALEGDGAENAVDSFHCGLELSGKSSLRCDVFEDRVAVWDVKHTDIKLSALAADILVENKQLTWDDLELSRHKKWADFSGPGEPITGVGGVVVGAFQEALHGMTEIHDSTKADWKRIERRRRSKKGNSVAGGITLPGQIAQRTRATSKDEDDNEDDRVQVNLTGEAEPIRTVSSIVAENGNSRPQNARMDTGTSTVHGPAPVVLAKDVGRGVGHSFKSVVLLPMDMLNAITLGFRNAPRLYGDKTVRPPPQNVRGFRQGIKIAGKEYFFGLYDGTTGLVRIPYIDVNEDGISGLPKGVVRGLGGLVLKPVAGTLGLVNYTSKGCYASLRKRFRDTEKTDRWIRRARLAQGTADIRELRDQESKEQKVQRQPPTRSDREGGHLEQARSRVLTRWSSADRQLLEEARTKERRSMSVLHPRMSRLGKAARA</sequence>
<feature type="compositionally biased region" description="Low complexity" evidence="3">
    <location>
        <begin position="126"/>
        <end position="138"/>
    </location>
</feature>
<proteinExistence type="predicted"/>
<dbReference type="PANTHER" id="PTHR48050">
    <property type="entry name" value="STEROL 3-BETA-GLUCOSYLTRANSFERASE"/>
    <property type="match status" value="1"/>
</dbReference>
<feature type="region of interest" description="Disordered" evidence="3">
    <location>
        <begin position="1085"/>
        <end position="1112"/>
    </location>
</feature>
<dbReference type="SUPFAM" id="SSF53756">
    <property type="entry name" value="UDP-Glycosyltransferase/glycogen phosphorylase"/>
    <property type="match status" value="1"/>
</dbReference>
<keyword evidence="7" id="KW-1185">Reference proteome</keyword>
<dbReference type="PANTHER" id="PTHR48050:SF5">
    <property type="entry name" value="UDP-GLUCOSE,STEROL TRANSFERASE"/>
    <property type="match status" value="1"/>
</dbReference>
<dbReference type="Pfam" id="PF06722">
    <property type="entry name" value="EryCIII-like_C"/>
    <property type="match status" value="1"/>
</dbReference>
<keyword evidence="1" id="KW-0808">Transferase</keyword>
<accession>A0ABR0KD82</accession>
<feature type="compositionally biased region" description="Basic and acidic residues" evidence="3">
    <location>
        <begin position="143"/>
        <end position="181"/>
    </location>
</feature>
<evidence type="ECO:0000259" key="5">
    <source>
        <dbReference type="Pfam" id="PF06722"/>
    </source>
</evidence>
<reference evidence="6 7" key="1">
    <citation type="submission" date="2023-08" db="EMBL/GenBank/DDBJ databases">
        <title>Black Yeasts Isolated from many extreme environments.</title>
        <authorList>
            <person name="Coleine C."/>
            <person name="Stajich J.E."/>
            <person name="Selbmann L."/>
        </authorList>
    </citation>
    <scope>NUCLEOTIDE SEQUENCE [LARGE SCALE GENOMIC DNA]</scope>
    <source>
        <strain evidence="6 7">CCFEE 5885</strain>
    </source>
</reference>
<dbReference type="InterPro" id="IPR050426">
    <property type="entry name" value="Glycosyltransferase_28"/>
</dbReference>
<dbReference type="InterPro" id="IPR004276">
    <property type="entry name" value="GlycoTrans_28_N"/>
</dbReference>
<evidence type="ECO:0000313" key="6">
    <source>
        <dbReference type="EMBL" id="KAK5093789.1"/>
    </source>
</evidence>
<feature type="compositionally biased region" description="Basic and acidic residues" evidence="3">
    <location>
        <begin position="1037"/>
        <end position="1051"/>
    </location>
</feature>
<feature type="region of interest" description="Disordered" evidence="3">
    <location>
        <begin position="1037"/>
        <end position="1072"/>
    </location>
</feature>
<feature type="domain" description="Glycosyltransferase family 28 N-terminal" evidence="4">
    <location>
        <begin position="258"/>
        <end position="419"/>
    </location>
</feature>
<feature type="compositionally biased region" description="Basic residues" evidence="3">
    <location>
        <begin position="1102"/>
        <end position="1112"/>
    </location>
</feature>